<protein>
    <recommendedName>
        <fullName evidence="3">MD-2-related lipid-recognition domain-containing protein</fullName>
    </recommendedName>
</protein>
<dbReference type="AlphaFoldDB" id="A0A1S8X3G8"/>
<dbReference type="Proteomes" id="UP000243686">
    <property type="component" value="Unassembled WGS sequence"/>
</dbReference>
<organism evidence="1 2">
    <name type="scientific">Opisthorchis viverrini</name>
    <name type="common">Southeast Asian liver fluke</name>
    <dbReference type="NCBI Taxonomy" id="6198"/>
    <lineage>
        <taxon>Eukaryota</taxon>
        <taxon>Metazoa</taxon>
        <taxon>Spiralia</taxon>
        <taxon>Lophotrochozoa</taxon>
        <taxon>Platyhelminthes</taxon>
        <taxon>Trematoda</taxon>
        <taxon>Digenea</taxon>
        <taxon>Opisthorchiida</taxon>
        <taxon>Opisthorchiata</taxon>
        <taxon>Opisthorchiidae</taxon>
        <taxon>Opisthorchis</taxon>
    </lineage>
</organism>
<dbReference type="EMBL" id="KV892216">
    <property type="protein sequence ID" value="OON21242.1"/>
    <property type="molecule type" value="Genomic_DNA"/>
</dbReference>
<evidence type="ECO:0000313" key="2">
    <source>
        <dbReference type="Proteomes" id="UP000243686"/>
    </source>
</evidence>
<sequence length="147" mass="16940">MEKKIHPQRDLYEKVQAPLFYYDNFSAQSSEKNYKSFVPDGYNGNVKAFSLDTCQSDPCDIIKNRTIRFKMEFVTNVCKDTKPACPIKAHVPHTVDVAIKPLEYGMLLRYTENQHNNRLAETVSSCSTIRTVSQFSDKIMTSYRAQI</sequence>
<proteinExistence type="predicted"/>
<feature type="non-terminal residue" evidence="1">
    <location>
        <position position="147"/>
    </location>
</feature>
<gene>
    <name evidence="1" type="ORF">X801_02863</name>
</gene>
<evidence type="ECO:0000313" key="1">
    <source>
        <dbReference type="EMBL" id="OON21242.1"/>
    </source>
</evidence>
<keyword evidence="2" id="KW-1185">Reference proteome</keyword>
<reference evidence="1 2" key="1">
    <citation type="submission" date="2015-03" db="EMBL/GenBank/DDBJ databases">
        <title>Draft genome of the nematode, Opisthorchis viverrini.</title>
        <authorList>
            <person name="Mitreva M."/>
        </authorList>
    </citation>
    <scope>NUCLEOTIDE SEQUENCE [LARGE SCALE GENOMIC DNA]</scope>
    <source>
        <strain evidence="1">Khon Kaen</strain>
    </source>
</reference>
<name>A0A1S8X3G8_OPIVI</name>
<evidence type="ECO:0008006" key="3">
    <source>
        <dbReference type="Google" id="ProtNLM"/>
    </source>
</evidence>
<accession>A0A1S8X3G8</accession>